<name>A0A2K3KSM5_TRIPR</name>
<proteinExistence type="predicted"/>
<reference evidence="2 3" key="1">
    <citation type="journal article" date="2014" name="Am. J. Bot.">
        <title>Genome assembly and annotation for red clover (Trifolium pratense; Fabaceae).</title>
        <authorList>
            <person name="Istvanek J."/>
            <person name="Jaros M."/>
            <person name="Krenek A."/>
            <person name="Repkova J."/>
        </authorList>
    </citation>
    <scope>NUCLEOTIDE SEQUENCE [LARGE SCALE GENOMIC DNA]</scope>
    <source>
        <strain evidence="3">cv. Tatra</strain>
        <tissue evidence="2">Young leaves</tissue>
    </source>
</reference>
<sequence length="84" mass="9577">MKQVLTHKLGQGGETSVVPSYYIKRYNVAINLGSSQTLLHQSISFLKQVLAISWKRNKEKPCNQHQKTSNNGEESSNDVYYSFK</sequence>
<dbReference type="AlphaFoldDB" id="A0A2K3KSM5"/>
<feature type="non-terminal residue" evidence="2">
    <location>
        <position position="84"/>
    </location>
</feature>
<evidence type="ECO:0000313" key="2">
    <source>
        <dbReference type="EMBL" id="PNX69286.1"/>
    </source>
</evidence>
<dbReference type="Proteomes" id="UP000236291">
    <property type="component" value="Unassembled WGS sequence"/>
</dbReference>
<accession>A0A2K3KSM5</accession>
<protein>
    <submittedName>
        <fullName evidence="2">Uncharacterized protein</fullName>
    </submittedName>
</protein>
<gene>
    <name evidence="2" type="ORF">L195_g056635</name>
</gene>
<feature type="compositionally biased region" description="Polar residues" evidence="1">
    <location>
        <begin position="63"/>
        <end position="84"/>
    </location>
</feature>
<reference evidence="2 3" key="2">
    <citation type="journal article" date="2017" name="Front. Plant Sci.">
        <title>Gene Classification and Mining of Molecular Markers Useful in Red Clover (Trifolium pratense) Breeding.</title>
        <authorList>
            <person name="Istvanek J."/>
            <person name="Dluhosova J."/>
            <person name="Dluhos P."/>
            <person name="Patkova L."/>
            <person name="Nedelnik J."/>
            <person name="Repkova J."/>
        </authorList>
    </citation>
    <scope>NUCLEOTIDE SEQUENCE [LARGE SCALE GENOMIC DNA]</scope>
    <source>
        <strain evidence="3">cv. Tatra</strain>
        <tissue evidence="2">Young leaves</tissue>
    </source>
</reference>
<comment type="caution">
    <text evidence="2">The sequence shown here is derived from an EMBL/GenBank/DDBJ whole genome shotgun (WGS) entry which is preliminary data.</text>
</comment>
<evidence type="ECO:0000256" key="1">
    <source>
        <dbReference type="SAM" id="MobiDB-lite"/>
    </source>
</evidence>
<dbReference type="EMBL" id="ASHM01108230">
    <property type="protein sequence ID" value="PNX69286.1"/>
    <property type="molecule type" value="Genomic_DNA"/>
</dbReference>
<organism evidence="2 3">
    <name type="scientific">Trifolium pratense</name>
    <name type="common">Red clover</name>
    <dbReference type="NCBI Taxonomy" id="57577"/>
    <lineage>
        <taxon>Eukaryota</taxon>
        <taxon>Viridiplantae</taxon>
        <taxon>Streptophyta</taxon>
        <taxon>Embryophyta</taxon>
        <taxon>Tracheophyta</taxon>
        <taxon>Spermatophyta</taxon>
        <taxon>Magnoliopsida</taxon>
        <taxon>eudicotyledons</taxon>
        <taxon>Gunneridae</taxon>
        <taxon>Pentapetalae</taxon>
        <taxon>rosids</taxon>
        <taxon>fabids</taxon>
        <taxon>Fabales</taxon>
        <taxon>Fabaceae</taxon>
        <taxon>Papilionoideae</taxon>
        <taxon>50 kb inversion clade</taxon>
        <taxon>NPAAA clade</taxon>
        <taxon>Hologalegina</taxon>
        <taxon>IRL clade</taxon>
        <taxon>Trifolieae</taxon>
        <taxon>Trifolium</taxon>
    </lineage>
</organism>
<evidence type="ECO:0000313" key="3">
    <source>
        <dbReference type="Proteomes" id="UP000236291"/>
    </source>
</evidence>
<feature type="region of interest" description="Disordered" evidence="1">
    <location>
        <begin position="59"/>
        <end position="84"/>
    </location>
</feature>